<reference evidence="2" key="1">
    <citation type="submission" date="2020-05" db="EMBL/GenBank/DDBJ databases">
        <authorList>
            <person name="Chiriac C."/>
            <person name="Salcher M."/>
            <person name="Ghai R."/>
            <person name="Kavagutti S V."/>
        </authorList>
    </citation>
    <scope>NUCLEOTIDE SEQUENCE</scope>
</reference>
<protein>
    <submittedName>
        <fullName evidence="2">Unannotated protein</fullName>
    </submittedName>
</protein>
<name>A0A6J7IK79_9ZZZZ</name>
<dbReference type="AlphaFoldDB" id="A0A6J7IK79"/>
<proteinExistence type="predicted"/>
<dbReference type="EMBL" id="CAFBNF010000012">
    <property type="protein sequence ID" value="CAB4930742.1"/>
    <property type="molecule type" value="Genomic_DNA"/>
</dbReference>
<feature type="region of interest" description="Disordered" evidence="1">
    <location>
        <begin position="1"/>
        <end position="37"/>
    </location>
</feature>
<evidence type="ECO:0000256" key="1">
    <source>
        <dbReference type="SAM" id="MobiDB-lite"/>
    </source>
</evidence>
<dbReference type="Pfam" id="PF17249">
    <property type="entry name" value="DUF5318"/>
    <property type="match status" value="1"/>
</dbReference>
<dbReference type="InterPro" id="IPR035169">
    <property type="entry name" value="DUF5318"/>
</dbReference>
<sequence>MAGNRSSIRGTRVGGRSEATPDERPQDAPRQVVTDPTRPRDVIDYALQRRAALEDLFSGGGLRSDACDADPYLLRAAKWHGEPSERRCPVCRRGDLTHVTYTFGAQLGPYSGRVRATGELPRLATEFGEFRVYVVEVCHQCTWNHLVTSYILGDGIPRHAPRRPRDLLD</sequence>
<dbReference type="EMBL" id="CAFBOZ010000004">
    <property type="protein sequence ID" value="CAB4991067.1"/>
    <property type="molecule type" value="Genomic_DNA"/>
</dbReference>
<gene>
    <name evidence="2" type="ORF">UFOPK3773_00226</name>
    <name evidence="3" type="ORF">UFOPK3992_00046</name>
</gene>
<evidence type="ECO:0000313" key="3">
    <source>
        <dbReference type="EMBL" id="CAB4991067.1"/>
    </source>
</evidence>
<accession>A0A6J7IK79</accession>
<organism evidence="2">
    <name type="scientific">freshwater metagenome</name>
    <dbReference type="NCBI Taxonomy" id="449393"/>
    <lineage>
        <taxon>unclassified sequences</taxon>
        <taxon>metagenomes</taxon>
        <taxon>ecological metagenomes</taxon>
    </lineage>
</organism>
<evidence type="ECO:0000313" key="2">
    <source>
        <dbReference type="EMBL" id="CAB4930742.1"/>
    </source>
</evidence>